<dbReference type="PANTHER" id="PTHR30514">
    <property type="entry name" value="GLUCOKINASE"/>
    <property type="match status" value="1"/>
</dbReference>
<reference evidence="6" key="1">
    <citation type="submission" date="2019-11" db="EMBL/GenBank/DDBJ databases">
        <authorList>
            <person name="Feng L."/>
        </authorList>
    </citation>
    <scope>NUCLEOTIDE SEQUENCE</scope>
    <source>
        <strain evidence="6">EMassiliensisLFYP7</strain>
    </source>
</reference>
<evidence type="ECO:0000313" key="6">
    <source>
        <dbReference type="EMBL" id="VYU49309.1"/>
    </source>
</evidence>
<name>A0A6N3FBM3_9ENTR</name>
<dbReference type="GO" id="GO:0003677">
    <property type="term" value="F:DNA binding"/>
    <property type="evidence" value="ECO:0007669"/>
    <property type="project" value="UniProtKB-KW"/>
</dbReference>
<dbReference type="InterPro" id="IPR035472">
    <property type="entry name" value="RpiR-like_SIS"/>
</dbReference>
<evidence type="ECO:0000256" key="1">
    <source>
        <dbReference type="ARBA" id="ARBA00023015"/>
    </source>
</evidence>
<dbReference type="Gene3D" id="1.10.10.10">
    <property type="entry name" value="Winged helix-like DNA-binding domain superfamily/Winged helix DNA-binding domain"/>
    <property type="match status" value="1"/>
</dbReference>
<dbReference type="Gene3D" id="3.40.50.10490">
    <property type="entry name" value="Glucose-6-phosphate isomerase like protein, domain 1"/>
    <property type="match status" value="1"/>
</dbReference>
<dbReference type="InterPro" id="IPR009057">
    <property type="entry name" value="Homeodomain-like_sf"/>
</dbReference>
<dbReference type="InterPro" id="IPR047640">
    <property type="entry name" value="RpiR-like"/>
</dbReference>
<keyword evidence="1" id="KW-0805">Transcription regulation</keyword>
<dbReference type="PROSITE" id="PS51464">
    <property type="entry name" value="SIS"/>
    <property type="match status" value="1"/>
</dbReference>
<dbReference type="RefSeq" id="WP_237567492.1">
    <property type="nucleotide sequence ID" value="NZ_CABKSF010000003.1"/>
</dbReference>
<dbReference type="AlphaFoldDB" id="A0A6N3FBM3"/>
<feature type="domain" description="HTH rpiR-type" evidence="4">
    <location>
        <begin position="31"/>
        <end position="107"/>
    </location>
</feature>
<dbReference type="Pfam" id="PF01418">
    <property type="entry name" value="HTH_6"/>
    <property type="match status" value="1"/>
</dbReference>
<evidence type="ECO:0000259" key="4">
    <source>
        <dbReference type="PROSITE" id="PS51071"/>
    </source>
</evidence>
<sequence>MAKIPGNELLHSVQSVKRDEPGESAMSVNKEKVRVYIANIMAGLAETDRKVAEFILHHPAQVVQLPVKKIASQISVSEATIVRFCKKIGYGGLLSLKAQLKRELLEESDLTLPSSPDIFMGDTRNDVAHKIALTLDTTVKETIDLLDMQKVKNIVEQFIQAPRVMFVGFGASGLAAMEARDKMNRIGIESEAYTDRFTMTLKLANLKSNDLVVAFSHSGETPEVVNAFRLAQKAGAGRLAITHNTQSPLAEMADNFLLTCGAAGPLQGDSIATRVSQLFMIEFLCTEITRHNFKESASPGLSIKELLIKERIKRESS</sequence>
<organism evidence="6">
    <name type="scientific">Phytobacter massiliensis</name>
    <dbReference type="NCBI Taxonomy" id="1485952"/>
    <lineage>
        <taxon>Bacteria</taxon>
        <taxon>Pseudomonadati</taxon>
        <taxon>Pseudomonadota</taxon>
        <taxon>Gammaproteobacteria</taxon>
        <taxon>Enterobacterales</taxon>
        <taxon>Enterobacteriaceae</taxon>
        <taxon>Phytobacter</taxon>
    </lineage>
</organism>
<dbReference type="SUPFAM" id="SSF53697">
    <property type="entry name" value="SIS domain"/>
    <property type="match status" value="1"/>
</dbReference>
<keyword evidence="3" id="KW-0804">Transcription</keyword>
<dbReference type="InterPro" id="IPR036388">
    <property type="entry name" value="WH-like_DNA-bd_sf"/>
</dbReference>
<gene>
    <name evidence="6" type="primary">ybbH_1</name>
    <name evidence="6" type="ORF">EMLFYP7_02580</name>
</gene>
<evidence type="ECO:0000256" key="2">
    <source>
        <dbReference type="ARBA" id="ARBA00023125"/>
    </source>
</evidence>
<dbReference type="InterPro" id="IPR000281">
    <property type="entry name" value="HTH_RpiR"/>
</dbReference>
<dbReference type="InterPro" id="IPR001347">
    <property type="entry name" value="SIS_dom"/>
</dbReference>
<keyword evidence="2" id="KW-0238">DNA-binding</keyword>
<proteinExistence type="predicted"/>
<dbReference type="SUPFAM" id="SSF46689">
    <property type="entry name" value="Homeodomain-like"/>
    <property type="match status" value="1"/>
</dbReference>
<dbReference type="EMBL" id="CACRTZ010000029">
    <property type="protein sequence ID" value="VYU49309.1"/>
    <property type="molecule type" value="Genomic_DNA"/>
</dbReference>
<evidence type="ECO:0000259" key="5">
    <source>
        <dbReference type="PROSITE" id="PS51464"/>
    </source>
</evidence>
<dbReference type="GO" id="GO:0003700">
    <property type="term" value="F:DNA-binding transcription factor activity"/>
    <property type="evidence" value="ECO:0007669"/>
    <property type="project" value="InterPro"/>
</dbReference>
<dbReference type="PROSITE" id="PS51071">
    <property type="entry name" value="HTH_RPIR"/>
    <property type="match status" value="1"/>
</dbReference>
<dbReference type="PANTHER" id="PTHR30514:SF9">
    <property type="entry name" value="TRANSCRIPTIONAL REGULATOR"/>
    <property type="match status" value="1"/>
</dbReference>
<protein>
    <submittedName>
        <fullName evidence="6">Putative HTH-type transcriptional regulator YbbH</fullName>
    </submittedName>
</protein>
<dbReference type="InterPro" id="IPR046348">
    <property type="entry name" value="SIS_dom_sf"/>
</dbReference>
<dbReference type="GO" id="GO:0097367">
    <property type="term" value="F:carbohydrate derivative binding"/>
    <property type="evidence" value="ECO:0007669"/>
    <property type="project" value="InterPro"/>
</dbReference>
<dbReference type="Pfam" id="PF01380">
    <property type="entry name" value="SIS"/>
    <property type="match status" value="1"/>
</dbReference>
<dbReference type="CDD" id="cd05013">
    <property type="entry name" value="SIS_RpiR"/>
    <property type="match status" value="1"/>
</dbReference>
<feature type="domain" description="SIS" evidence="5">
    <location>
        <begin position="154"/>
        <end position="294"/>
    </location>
</feature>
<evidence type="ECO:0000256" key="3">
    <source>
        <dbReference type="ARBA" id="ARBA00023163"/>
    </source>
</evidence>
<accession>A0A6N3FBM3</accession>
<dbReference type="GO" id="GO:1901135">
    <property type="term" value="P:carbohydrate derivative metabolic process"/>
    <property type="evidence" value="ECO:0007669"/>
    <property type="project" value="InterPro"/>
</dbReference>